<accession>A0A2P9HAX2</accession>
<organism evidence="1 2">
    <name type="scientific">Methylorubrum extorquens (strain DSM 6343 / CIP 106787 / DM4)</name>
    <name type="common">Methylobacterium extorquens</name>
    <dbReference type="NCBI Taxonomy" id="661410"/>
    <lineage>
        <taxon>Bacteria</taxon>
        <taxon>Pseudomonadati</taxon>
        <taxon>Pseudomonadota</taxon>
        <taxon>Alphaproteobacteria</taxon>
        <taxon>Hyphomicrobiales</taxon>
        <taxon>Methylobacteriaceae</taxon>
        <taxon>Methylorubrum</taxon>
    </lineage>
</organism>
<reference evidence="2" key="1">
    <citation type="journal article" date="2009" name="PLoS ONE">
        <title>Methylobacterium genome sequences: a reference blueprint to investigate microbial metabolism of C1 compounds from natural and industrial sources.</title>
        <authorList>
            <person name="Vuilleumier S."/>
            <person name="Chistoserdova L."/>
            <person name="Lee M.-C."/>
            <person name="Bringel F."/>
            <person name="Lajus A."/>
            <person name="Zhou Y."/>
            <person name="Gourion B."/>
            <person name="Barbe V."/>
            <person name="Chang J."/>
            <person name="Cruveiller S."/>
            <person name="Dossat C."/>
            <person name="Gillett W."/>
            <person name="Gruffaz C."/>
            <person name="Haugen E."/>
            <person name="Hourcade E."/>
            <person name="Levy R."/>
            <person name="Mangenot S."/>
            <person name="Muller E."/>
            <person name="Nadalig T."/>
            <person name="Pagni M."/>
            <person name="Penny C."/>
            <person name="Peyraud R."/>
            <person name="Robinson D.G."/>
            <person name="Roche D."/>
            <person name="Rouy Z."/>
            <person name="Saenampechek C."/>
            <person name="Salvignol G."/>
            <person name="Vallenet D."/>
            <person name="Wu Z."/>
            <person name="Marx C.J."/>
            <person name="Vorholt J.A."/>
            <person name="Olson M.V."/>
            <person name="Kaul R."/>
            <person name="Weissenbach J."/>
            <person name="Medigue C."/>
            <person name="Lidstrom M.E."/>
        </authorList>
    </citation>
    <scope>NUCLEOTIDE SEQUENCE [LARGE SCALE GENOMIC DNA]</scope>
    <source>
        <strain evidence="2">DSM 6343 / CIP 106787 / DM4</strain>
    </source>
</reference>
<dbReference type="Proteomes" id="UP000008070">
    <property type="component" value="Chromosome"/>
</dbReference>
<evidence type="ECO:0000313" key="2">
    <source>
        <dbReference type="Proteomes" id="UP000008070"/>
    </source>
</evidence>
<proteinExistence type="predicted"/>
<protein>
    <submittedName>
        <fullName evidence="1">Uncharacterized protein</fullName>
    </submittedName>
</protein>
<evidence type="ECO:0000313" key="1">
    <source>
        <dbReference type="EMBL" id="SPK02033.1"/>
    </source>
</evidence>
<name>A0A2P9HAX2_METED</name>
<dbReference type="AlphaFoldDB" id="A0A2P9HAX2"/>
<dbReference type="EMBL" id="FP103042">
    <property type="protein sequence ID" value="SPK02033.1"/>
    <property type="molecule type" value="Genomic_DNA"/>
</dbReference>
<gene>
    <name evidence="1" type="ORF">METD_I4751</name>
</gene>
<sequence length="32" mass="3627">MGPERCPSINASHKLTEAEHSLLICLEFLLHH</sequence>